<dbReference type="EMBL" id="SWBP01000005">
    <property type="protein sequence ID" value="TKB96234.1"/>
    <property type="molecule type" value="Genomic_DNA"/>
</dbReference>
<dbReference type="Pfam" id="PF02469">
    <property type="entry name" value="Fasciclin"/>
    <property type="match status" value="1"/>
</dbReference>
<dbReference type="Proteomes" id="UP000308181">
    <property type="component" value="Unassembled WGS sequence"/>
</dbReference>
<gene>
    <name evidence="2" type="ORF">FA046_13680</name>
</gene>
<organism evidence="2 3">
    <name type="scientific">Pedobacter cryophilus</name>
    <dbReference type="NCBI Taxonomy" id="2571271"/>
    <lineage>
        <taxon>Bacteria</taxon>
        <taxon>Pseudomonadati</taxon>
        <taxon>Bacteroidota</taxon>
        <taxon>Sphingobacteriia</taxon>
        <taxon>Sphingobacteriales</taxon>
        <taxon>Sphingobacteriaceae</taxon>
        <taxon>Pedobacter</taxon>
    </lineage>
</organism>
<feature type="domain" description="FAS1" evidence="1">
    <location>
        <begin position="584"/>
        <end position="742"/>
    </location>
</feature>
<dbReference type="InterPro" id="IPR050904">
    <property type="entry name" value="Adhesion/Biosynth-related"/>
</dbReference>
<reference evidence="2 3" key="1">
    <citation type="submission" date="2019-04" db="EMBL/GenBank/DDBJ databases">
        <title>Pedobacter sp. AR-3-17 sp. nov., isolated from Arctic soil.</title>
        <authorList>
            <person name="Dahal R.H."/>
            <person name="Kim D.-U."/>
        </authorList>
    </citation>
    <scope>NUCLEOTIDE SEQUENCE [LARGE SCALE GENOMIC DNA]</scope>
    <source>
        <strain evidence="2 3">AR-3-17</strain>
    </source>
</reference>
<dbReference type="InterPro" id="IPR036378">
    <property type="entry name" value="FAS1_dom_sf"/>
</dbReference>
<accession>A0A4U1BVL8</accession>
<evidence type="ECO:0000313" key="2">
    <source>
        <dbReference type="EMBL" id="TKB96234.1"/>
    </source>
</evidence>
<dbReference type="PROSITE" id="PS50213">
    <property type="entry name" value="FAS1"/>
    <property type="match status" value="2"/>
</dbReference>
<evidence type="ECO:0000313" key="3">
    <source>
        <dbReference type="Proteomes" id="UP000308181"/>
    </source>
</evidence>
<dbReference type="Gene3D" id="2.30.180.10">
    <property type="entry name" value="FAS1 domain"/>
    <property type="match status" value="2"/>
</dbReference>
<feature type="domain" description="FAS1" evidence="1">
    <location>
        <begin position="38"/>
        <end position="240"/>
    </location>
</feature>
<keyword evidence="3" id="KW-1185">Reference proteome</keyword>
<comment type="caution">
    <text evidence="2">The sequence shown here is derived from an EMBL/GenBank/DDBJ whole genome shotgun (WGS) entry which is preliminary data.</text>
</comment>
<dbReference type="InterPro" id="IPR000782">
    <property type="entry name" value="FAS1_domain"/>
</dbReference>
<dbReference type="OrthoDB" id="659398at2"/>
<dbReference type="PANTHER" id="PTHR10900:SF77">
    <property type="entry name" value="FI19380P1"/>
    <property type="match status" value="1"/>
</dbReference>
<dbReference type="SUPFAM" id="SSF82153">
    <property type="entry name" value="FAS1 domain"/>
    <property type="match status" value="2"/>
</dbReference>
<dbReference type="AlphaFoldDB" id="A0A4U1BVL8"/>
<protein>
    <recommendedName>
        <fullName evidence="1">FAS1 domain-containing protein</fullName>
    </recommendedName>
</protein>
<proteinExistence type="predicted"/>
<sequence>MFTSIKRVILLVLVGSFILSGCQKDKFDEYYGRPDSLADPIYQQLVAKGNFTTLLKLIDKAAYADILSKAGYWTLFAPNDAAFQVFFQENGITNAEAVTKEMAEKIVKYALVYNAFRTDRISDYQSNIGWIPNQAYKRRTAYYDGFYKEMVNGVETVVFSSNRNNSAVGGTPYYVDGDNNNKYVPYFHQNFVTAAGLSAIDYNYFFPNEPYTGFNFIGGNVKTADIIAENGIIHEVTKVTLPLPNLDQYLAGKPQYSLFKSILDKYLVTYQVNELATRRYQILTGKTDKVYIKVYNAGLAFSPNNENFVKTTDNDGQSDGYSMFVPTNTVLQNFINTKILEHYTSLDALPQYILVDLINSHLWANTVWPTKFASALNLLEEEVRFNRTNDIVDGQILSNGLFYGTNKVQESNTFFSVYSRPYLNPNYTLMTRALNEEYKRIINNIDIKFTLFMMSDQLLRAKGFDYDPIRVEWVYTSPATGVRVAGALARARIQRILYTHIVATPNNELNNIATTTGFIRTGDRDIPGEYIKWNNNKVVAAGNEDVGTVVNITGFDNTSNGRVYYTDNLLEYSERGIGLKLAALANTIPPGQTISPFKRFFDYLNNSPLYTRATGVINGVLLGTSHTLLVPDNNAIAAAITAGLLPASTTPTTGIDVEKVSAFIRYHILVRRTVAADGNQDITSSETLHKNINDEVVTVRINNQINNLSFSGQNNNRTATVINASSNNLADRTLIHLVNNYLDYR</sequence>
<dbReference type="RefSeq" id="WP_136827101.1">
    <property type="nucleotide sequence ID" value="NZ_SWBP01000005.1"/>
</dbReference>
<evidence type="ECO:0000259" key="1">
    <source>
        <dbReference type="PROSITE" id="PS50213"/>
    </source>
</evidence>
<name>A0A4U1BVL8_9SPHI</name>
<dbReference type="PROSITE" id="PS51257">
    <property type="entry name" value="PROKAR_LIPOPROTEIN"/>
    <property type="match status" value="1"/>
</dbReference>
<dbReference type="PANTHER" id="PTHR10900">
    <property type="entry name" value="PERIOSTIN-RELATED"/>
    <property type="match status" value="1"/>
</dbReference>